<proteinExistence type="predicted"/>
<dbReference type="InterPro" id="IPR012349">
    <property type="entry name" value="Split_barrel_FMN-bd"/>
</dbReference>
<dbReference type="EMBL" id="FM211192">
    <property type="protein sequence ID" value="CAR72145.1"/>
    <property type="molecule type" value="Genomic_DNA"/>
</dbReference>
<dbReference type="Gene3D" id="2.30.110.10">
    <property type="entry name" value="Electron Transport, Fmn-binding Protein, Chain A"/>
    <property type="match status" value="1"/>
</dbReference>
<dbReference type="Proteomes" id="UP000006900">
    <property type="component" value="Chromosome"/>
</dbReference>
<evidence type="ECO:0000313" key="2">
    <source>
        <dbReference type="Proteomes" id="UP000006900"/>
    </source>
</evidence>
<dbReference type="Pfam" id="PF04075">
    <property type="entry name" value="F420H2_quin_red"/>
    <property type="match status" value="1"/>
</dbReference>
<dbReference type="KEGG" id="mlb:MLBr02048"/>
<reference evidence="1 2" key="1">
    <citation type="journal article" date="2009" name="Nat. Genet.">
        <title>Comparative genomic and phylogeographic analysis of Mycobacterium leprae.</title>
        <authorList>
            <person name="Monot M."/>
            <person name="Honore N."/>
            <person name="Garnier T."/>
            <person name="Zidane N."/>
            <person name="Sherafi D."/>
            <person name="Paniz-Mondolfi A."/>
            <person name="Matsuoka M."/>
            <person name="Taylor G.M."/>
            <person name="Donoghue H.D."/>
            <person name="Bouwman A."/>
            <person name="Mays S."/>
            <person name="Watson C."/>
            <person name="Lockwood D."/>
            <person name="Khamispour A."/>
            <person name="Dowlati Y."/>
            <person name="Jianping S."/>
            <person name="Rea T.H."/>
            <person name="Vera-Cabrera L."/>
            <person name="Stefani M.M."/>
            <person name="Banu S."/>
            <person name="Macdonald M."/>
            <person name="Sapkota B.R."/>
            <person name="Spencer J.S."/>
            <person name="Thomas J."/>
            <person name="Harshman K."/>
            <person name="Singh P."/>
            <person name="Busso P."/>
            <person name="Gattiker A."/>
            <person name="Rougemont J."/>
            <person name="Brennan P.J."/>
            <person name="Cole S.T."/>
        </authorList>
    </citation>
    <scope>NUCLEOTIDE SEQUENCE [LARGE SCALE GENOMIC DNA]</scope>
    <source>
        <strain evidence="2">Br4923</strain>
    </source>
</reference>
<protein>
    <submittedName>
        <fullName evidence="1">Uncharacterized protein</fullName>
    </submittedName>
</protein>
<dbReference type="GO" id="GO:0016491">
    <property type="term" value="F:oxidoreductase activity"/>
    <property type="evidence" value="ECO:0007669"/>
    <property type="project" value="InterPro"/>
</dbReference>
<dbReference type="AlphaFoldDB" id="A0A0H3MVZ7"/>
<dbReference type="HOGENOM" id="CLU_2509130_0_0_11"/>
<organism evidence="1 2">
    <name type="scientific">Mycobacterium leprae (strain Br4923)</name>
    <dbReference type="NCBI Taxonomy" id="561304"/>
    <lineage>
        <taxon>Bacteria</taxon>
        <taxon>Bacillati</taxon>
        <taxon>Actinomycetota</taxon>
        <taxon>Actinomycetes</taxon>
        <taxon>Mycobacteriales</taxon>
        <taxon>Mycobacteriaceae</taxon>
        <taxon>Mycobacterium</taxon>
    </lineage>
</organism>
<gene>
    <name evidence="1" type="ordered locus">MLBr02048</name>
</gene>
<evidence type="ECO:0000313" key="1">
    <source>
        <dbReference type="EMBL" id="CAR72145.1"/>
    </source>
</evidence>
<sequence length="85" mass="9877">MTNLWDLKQKVIYSIQWLVVNSLGHQLPRTMLETIRRKTGQPWRTAAGVHPVDNQFGMVCENSEYSDYVYNIKANTAVRTHKSKI</sequence>
<accession>A0A0H3MVZ7</accession>
<name>A0A0H3MVZ7_MYCLB</name>
<dbReference type="InterPro" id="IPR004378">
    <property type="entry name" value="F420H2_quin_Rdtase"/>
</dbReference>